<sequence>MRGRTFLIGFVLAIPLLSVASPADAALPNCTRTATSTDGTSTVTVPATSNGLPECLMAQGNQSSGVTAMQRALRTCHGKSIATDGIFGPATRTALIQVQRALAVNDDGVYGPKTGSKMSWPGYSSGTFVGCRRTTVIQP</sequence>
<evidence type="ECO:0000259" key="2">
    <source>
        <dbReference type="Pfam" id="PF01471"/>
    </source>
</evidence>
<keyword evidence="1" id="KW-0732">Signal</keyword>
<dbReference type="EMBL" id="BAAAYN010000078">
    <property type="protein sequence ID" value="GAA3398134.1"/>
    <property type="molecule type" value="Genomic_DNA"/>
</dbReference>
<dbReference type="SUPFAM" id="SSF47090">
    <property type="entry name" value="PGBD-like"/>
    <property type="match status" value="1"/>
</dbReference>
<dbReference type="InterPro" id="IPR002477">
    <property type="entry name" value="Peptidoglycan-bd-like"/>
</dbReference>
<name>A0ABP6TD54_9ACTN</name>
<dbReference type="InterPro" id="IPR036366">
    <property type="entry name" value="PGBDSf"/>
</dbReference>
<dbReference type="InterPro" id="IPR036365">
    <property type="entry name" value="PGBD-like_sf"/>
</dbReference>
<organism evidence="3 4">
    <name type="scientific">Cryptosporangium minutisporangium</name>
    <dbReference type="NCBI Taxonomy" id="113569"/>
    <lineage>
        <taxon>Bacteria</taxon>
        <taxon>Bacillati</taxon>
        <taxon>Actinomycetota</taxon>
        <taxon>Actinomycetes</taxon>
        <taxon>Cryptosporangiales</taxon>
        <taxon>Cryptosporangiaceae</taxon>
        <taxon>Cryptosporangium</taxon>
    </lineage>
</organism>
<evidence type="ECO:0000313" key="4">
    <source>
        <dbReference type="Proteomes" id="UP001501676"/>
    </source>
</evidence>
<keyword evidence="4" id="KW-1185">Reference proteome</keyword>
<accession>A0ABP6TD54</accession>
<proteinExistence type="predicted"/>
<evidence type="ECO:0000256" key="1">
    <source>
        <dbReference type="SAM" id="SignalP"/>
    </source>
</evidence>
<comment type="caution">
    <text evidence="3">The sequence shown here is derived from an EMBL/GenBank/DDBJ whole genome shotgun (WGS) entry which is preliminary data.</text>
</comment>
<gene>
    <name evidence="3" type="ORF">GCM10020369_80650</name>
</gene>
<protein>
    <recommendedName>
        <fullName evidence="2">Peptidoglycan binding-like domain-containing protein</fullName>
    </recommendedName>
</protein>
<reference evidence="4" key="1">
    <citation type="journal article" date="2019" name="Int. J. Syst. Evol. Microbiol.">
        <title>The Global Catalogue of Microorganisms (GCM) 10K type strain sequencing project: providing services to taxonomists for standard genome sequencing and annotation.</title>
        <authorList>
            <consortium name="The Broad Institute Genomics Platform"/>
            <consortium name="The Broad Institute Genome Sequencing Center for Infectious Disease"/>
            <person name="Wu L."/>
            <person name="Ma J."/>
        </authorList>
    </citation>
    <scope>NUCLEOTIDE SEQUENCE [LARGE SCALE GENOMIC DNA]</scope>
    <source>
        <strain evidence="4">JCM 9458</strain>
    </source>
</reference>
<dbReference type="Pfam" id="PF01471">
    <property type="entry name" value="PG_binding_1"/>
    <property type="match status" value="1"/>
</dbReference>
<dbReference type="Proteomes" id="UP001501676">
    <property type="component" value="Unassembled WGS sequence"/>
</dbReference>
<feature type="chain" id="PRO_5047284280" description="Peptidoglycan binding-like domain-containing protein" evidence="1">
    <location>
        <begin position="26"/>
        <end position="139"/>
    </location>
</feature>
<feature type="domain" description="Peptidoglycan binding-like" evidence="2">
    <location>
        <begin position="63"/>
        <end position="118"/>
    </location>
</feature>
<feature type="signal peptide" evidence="1">
    <location>
        <begin position="1"/>
        <end position="25"/>
    </location>
</feature>
<evidence type="ECO:0000313" key="3">
    <source>
        <dbReference type="EMBL" id="GAA3398134.1"/>
    </source>
</evidence>
<dbReference type="Gene3D" id="1.10.101.10">
    <property type="entry name" value="PGBD-like superfamily/PGBD"/>
    <property type="match status" value="1"/>
</dbReference>